<proteinExistence type="inferred from homology"/>
<feature type="domain" description="HAMP" evidence="9">
    <location>
        <begin position="318"/>
        <end position="370"/>
    </location>
</feature>
<dbReference type="FunFam" id="1.10.287.950:FF:000001">
    <property type="entry name" value="Methyl-accepting chemotaxis sensory transducer"/>
    <property type="match status" value="1"/>
</dbReference>
<keyword evidence="5" id="KW-0175">Coiled coil</keyword>
<comment type="subcellular location">
    <subcellularLocation>
        <location evidence="1">Membrane</location>
    </subcellularLocation>
</comment>
<dbReference type="Pfam" id="PF00015">
    <property type="entry name" value="MCPsignal"/>
    <property type="match status" value="1"/>
</dbReference>
<sequence length="665" mass="71546">MLKNLKIGMKLLIGFGIVLLLTLMVGLAGYTGMNKVLGSVEYSEDMWTVGEFILNARTQEKNYIIRKDQASLDNIHKELDGLKARAEETAKKMDDQAITADINKIIDGVGKYEAAFDKYVNVDKSKIDDEARMVVAALNAISEAEKTAKDQVKQFNDILSSSKDAAALDDKMNKVNSSYIIMMDIAEARRLFWQFKSTGDPKDAENVRERIEKARAAAEALKASFVNKHNIESAESLIKSIKDYSDNLTVYVERTAEQVNIDQEMVDSARAAAEVTAVANAASSEMMMSDFRSALVMILIMSAAALVFGAVAGVVIAKGITGPINMGVSFAREVANGNLDADMNLEQKDEVGMLAAAMKDMINKLRSIVLEVKAASLNVSSGSGQLSSAAQEMSQGATEQAAAAEEASSSMEEMTSNINQNADNALQTEKIARKAADDAKEGGHAVDQTVKAMKDIAGKISIIEEIARQTNLLALNAAIEAARAGEHGKGFAVVASEVRKLAERSQEAAREISDLSTTSVEIAEKAGSLLQQILPDIQKTAELVQEITASSSEQRTGAEQINSAIQQLDQVIQQNAGASEEMASTAEELSSQAEALEQTMQFFKMKDNSGISSSRGRKTAIKAAHINSNKTPALKGAKGKQQGDGVELNLSGSDHDKLDDEFISY</sequence>
<name>A0A3R5UXW9_9BACT</name>
<evidence type="ECO:0000256" key="6">
    <source>
        <dbReference type="SAM" id="MobiDB-lite"/>
    </source>
</evidence>
<dbReference type="PROSITE" id="PS50111">
    <property type="entry name" value="CHEMOTAXIS_TRANSDUC_2"/>
    <property type="match status" value="1"/>
</dbReference>
<organism evidence="11 12">
    <name type="scientific">Geovibrio thiophilus</name>
    <dbReference type="NCBI Taxonomy" id="139438"/>
    <lineage>
        <taxon>Bacteria</taxon>
        <taxon>Pseudomonadati</taxon>
        <taxon>Deferribacterota</taxon>
        <taxon>Deferribacteres</taxon>
        <taxon>Deferribacterales</taxon>
        <taxon>Geovibrionaceae</taxon>
        <taxon>Geovibrio</taxon>
    </lineage>
</organism>
<dbReference type="PROSITE" id="PS50885">
    <property type="entry name" value="HAMP"/>
    <property type="match status" value="1"/>
</dbReference>
<feature type="region of interest" description="Disordered" evidence="6">
    <location>
        <begin position="624"/>
        <end position="665"/>
    </location>
</feature>
<gene>
    <name evidence="11" type="ORF">EP073_03305</name>
</gene>
<dbReference type="SUPFAM" id="SSF58104">
    <property type="entry name" value="Methyl-accepting chemotaxis protein (MCP) signaling domain"/>
    <property type="match status" value="1"/>
</dbReference>
<dbReference type="InterPro" id="IPR004089">
    <property type="entry name" value="MCPsignal_dom"/>
</dbReference>
<dbReference type="SMART" id="SM00283">
    <property type="entry name" value="MA"/>
    <property type="match status" value="1"/>
</dbReference>
<dbReference type="PANTHER" id="PTHR43531:SF11">
    <property type="entry name" value="METHYL-ACCEPTING CHEMOTAXIS PROTEIN 3"/>
    <property type="match status" value="1"/>
</dbReference>
<evidence type="ECO:0000256" key="7">
    <source>
        <dbReference type="SAM" id="Phobius"/>
    </source>
</evidence>
<dbReference type="PROSITE" id="PS51753">
    <property type="entry name" value="HBM"/>
    <property type="match status" value="1"/>
</dbReference>
<evidence type="ECO:0000259" key="8">
    <source>
        <dbReference type="PROSITE" id="PS50111"/>
    </source>
</evidence>
<dbReference type="InterPro" id="IPR003660">
    <property type="entry name" value="HAMP_dom"/>
</dbReference>
<dbReference type="GO" id="GO:0004888">
    <property type="term" value="F:transmembrane signaling receptor activity"/>
    <property type="evidence" value="ECO:0007669"/>
    <property type="project" value="TreeGrafter"/>
</dbReference>
<dbReference type="AlphaFoldDB" id="A0A3R5UXW9"/>
<evidence type="ECO:0000256" key="5">
    <source>
        <dbReference type="SAM" id="Coils"/>
    </source>
</evidence>
<evidence type="ECO:0000259" key="10">
    <source>
        <dbReference type="PROSITE" id="PS51753"/>
    </source>
</evidence>
<protein>
    <submittedName>
        <fullName evidence="11">HAMP domain-containing protein</fullName>
    </submittedName>
</protein>
<evidence type="ECO:0000313" key="12">
    <source>
        <dbReference type="Proteomes" id="UP000287502"/>
    </source>
</evidence>
<dbReference type="InterPro" id="IPR032255">
    <property type="entry name" value="HBM"/>
</dbReference>
<feature type="region of interest" description="Disordered" evidence="6">
    <location>
        <begin position="388"/>
        <end position="415"/>
    </location>
</feature>
<dbReference type="KEGG" id="gtl:EP073_03305"/>
<feature type="compositionally biased region" description="Basic and acidic residues" evidence="6">
    <location>
        <begin position="653"/>
        <end position="665"/>
    </location>
</feature>
<dbReference type="RefSeq" id="WP_128465749.1">
    <property type="nucleotide sequence ID" value="NZ_CP035108.1"/>
</dbReference>
<keyword evidence="4" id="KW-0807">Transducer</keyword>
<keyword evidence="7" id="KW-0472">Membrane</keyword>
<comment type="similarity">
    <text evidence="3">Belongs to the methyl-accepting chemotaxis (MCP) protein family.</text>
</comment>
<dbReference type="OrthoDB" id="5415757at2"/>
<dbReference type="Gene3D" id="1.10.287.950">
    <property type="entry name" value="Methyl-accepting chemotaxis protein"/>
    <property type="match status" value="1"/>
</dbReference>
<keyword evidence="2" id="KW-0145">Chemotaxis</keyword>
<evidence type="ECO:0000256" key="1">
    <source>
        <dbReference type="ARBA" id="ARBA00004370"/>
    </source>
</evidence>
<feature type="coiled-coil region" evidence="5">
    <location>
        <begin position="561"/>
        <end position="606"/>
    </location>
</feature>
<dbReference type="CDD" id="cd06225">
    <property type="entry name" value="HAMP"/>
    <property type="match status" value="1"/>
</dbReference>
<feature type="domain" description="HBM" evidence="10">
    <location>
        <begin position="38"/>
        <end position="291"/>
    </location>
</feature>
<dbReference type="GO" id="GO:0006935">
    <property type="term" value="P:chemotaxis"/>
    <property type="evidence" value="ECO:0007669"/>
    <property type="project" value="UniProtKB-KW"/>
</dbReference>
<evidence type="ECO:0000259" key="9">
    <source>
        <dbReference type="PROSITE" id="PS50885"/>
    </source>
</evidence>
<keyword evidence="12" id="KW-1185">Reference proteome</keyword>
<dbReference type="EMBL" id="CP035108">
    <property type="protein sequence ID" value="QAR32462.1"/>
    <property type="molecule type" value="Genomic_DNA"/>
</dbReference>
<feature type="transmembrane region" description="Helical" evidence="7">
    <location>
        <begin position="294"/>
        <end position="317"/>
    </location>
</feature>
<dbReference type="GO" id="GO:0005886">
    <property type="term" value="C:plasma membrane"/>
    <property type="evidence" value="ECO:0007669"/>
    <property type="project" value="TreeGrafter"/>
</dbReference>
<dbReference type="Gene3D" id="1.20.1440.210">
    <property type="match status" value="1"/>
</dbReference>
<keyword evidence="7" id="KW-0812">Transmembrane</keyword>
<evidence type="ECO:0000256" key="2">
    <source>
        <dbReference type="ARBA" id="ARBA00022500"/>
    </source>
</evidence>
<keyword evidence="7" id="KW-1133">Transmembrane helix</keyword>
<evidence type="ECO:0000256" key="4">
    <source>
        <dbReference type="PROSITE-ProRule" id="PRU00284"/>
    </source>
</evidence>
<reference evidence="11 12" key="1">
    <citation type="submission" date="2019-01" db="EMBL/GenBank/DDBJ databases">
        <title>Geovibrio thiophilus DSM 11263, complete genome.</title>
        <authorList>
            <person name="Spring S."/>
            <person name="Bunk B."/>
            <person name="Sproer C."/>
        </authorList>
    </citation>
    <scope>NUCLEOTIDE SEQUENCE [LARGE SCALE GENOMIC DNA]</scope>
    <source>
        <strain evidence="11 12">DSM 11263</strain>
    </source>
</reference>
<dbReference type="Proteomes" id="UP000287502">
    <property type="component" value="Chromosome"/>
</dbReference>
<dbReference type="PANTHER" id="PTHR43531">
    <property type="entry name" value="PROTEIN ICFG"/>
    <property type="match status" value="1"/>
</dbReference>
<feature type="domain" description="Methyl-accepting transducer" evidence="8">
    <location>
        <begin position="375"/>
        <end position="590"/>
    </location>
</feature>
<evidence type="ECO:0000313" key="11">
    <source>
        <dbReference type="EMBL" id="QAR32462.1"/>
    </source>
</evidence>
<evidence type="ECO:0000256" key="3">
    <source>
        <dbReference type="ARBA" id="ARBA00029447"/>
    </source>
</evidence>
<accession>A0A3R5UXW9</accession>
<dbReference type="GO" id="GO:0007165">
    <property type="term" value="P:signal transduction"/>
    <property type="evidence" value="ECO:0007669"/>
    <property type="project" value="UniProtKB-KW"/>
</dbReference>
<dbReference type="SMART" id="SM01358">
    <property type="entry name" value="HBM"/>
    <property type="match status" value="1"/>
</dbReference>
<dbReference type="SMART" id="SM00304">
    <property type="entry name" value="HAMP"/>
    <property type="match status" value="1"/>
</dbReference>
<dbReference type="InterPro" id="IPR051310">
    <property type="entry name" value="MCP_chemotaxis"/>
</dbReference>
<dbReference type="Pfam" id="PF00672">
    <property type="entry name" value="HAMP"/>
    <property type="match status" value="1"/>
</dbReference>